<evidence type="ECO:0000256" key="1">
    <source>
        <dbReference type="SAM" id="MobiDB-lite"/>
    </source>
</evidence>
<dbReference type="InterPro" id="IPR025836">
    <property type="entry name" value="Zn_knuckle_CX2CX4HX4C"/>
</dbReference>
<keyword evidence="4" id="KW-1185">Reference proteome</keyword>
<feature type="region of interest" description="Disordered" evidence="1">
    <location>
        <begin position="337"/>
        <end position="356"/>
    </location>
</feature>
<dbReference type="PANTHER" id="PTHR31286:SF167">
    <property type="entry name" value="OS09G0268800 PROTEIN"/>
    <property type="match status" value="1"/>
</dbReference>
<proteinExistence type="predicted"/>
<dbReference type="Gramene" id="evm.model.06.1415">
    <property type="protein sequence ID" value="cds.evm.model.06.1415"/>
    <property type="gene ID" value="evm.TU.06.1415"/>
</dbReference>
<evidence type="ECO:0000259" key="2">
    <source>
        <dbReference type="Pfam" id="PF14392"/>
    </source>
</evidence>
<organism evidence="3 4">
    <name type="scientific">Cannabis sativa</name>
    <name type="common">Hemp</name>
    <name type="synonym">Marijuana</name>
    <dbReference type="NCBI Taxonomy" id="3483"/>
    <lineage>
        <taxon>Eukaryota</taxon>
        <taxon>Viridiplantae</taxon>
        <taxon>Streptophyta</taxon>
        <taxon>Embryophyta</taxon>
        <taxon>Tracheophyta</taxon>
        <taxon>Spermatophyta</taxon>
        <taxon>Magnoliopsida</taxon>
        <taxon>eudicotyledons</taxon>
        <taxon>Gunneridae</taxon>
        <taxon>Pentapetalae</taxon>
        <taxon>rosids</taxon>
        <taxon>fabids</taxon>
        <taxon>Rosales</taxon>
        <taxon>Cannabaceae</taxon>
        <taxon>Cannabis</taxon>
    </lineage>
</organism>
<protein>
    <recommendedName>
        <fullName evidence="2">Zinc knuckle CX2CX4HX4C domain-containing protein</fullName>
    </recommendedName>
</protein>
<sequence length="356" mass="40086">MFFATFQCEGDRRRVLEDHSWHFDLFLMIFANLDGLDTLTPDQLYCGPFWVQAHNIPLGRKSLQLAQFIADELGDLIEIHPLSLLESFGPYLCICILLDVTKPPRRGMNIHFWTLARTKWISFKFEGLQNFCYFCGLLDHTYNKCRKYILRCDNFPVPPKLGYKEHLRVPAKTNLKKNPFKLSNSTPINEYVPRTTNSDQGLQQAVDQFLNMDFDFAAPILNSTNPISSSKLPPQHTDLHQTTNPVIPQPIMTTSVITHTDKGKGIAIPESQSPHPIVSSTTRNKSLTIREPTTTPITAIISGSKCPITRQTAQIGGSVESMLKRARATPNNEVVVPSLSDNEETTGVVLPPRRGK</sequence>
<dbReference type="Pfam" id="PF14392">
    <property type="entry name" value="zf-CCHC_4"/>
    <property type="match status" value="1"/>
</dbReference>
<dbReference type="AlphaFoldDB" id="A0A803PUD3"/>
<accession>A0A803PUD3</accession>
<reference evidence="3" key="2">
    <citation type="submission" date="2021-03" db="UniProtKB">
        <authorList>
            <consortium name="EnsemblPlants"/>
        </authorList>
    </citation>
    <scope>IDENTIFICATION</scope>
</reference>
<dbReference type="EMBL" id="UZAU01000606">
    <property type="status" value="NOT_ANNOTATED_CDS"/>
    <property type="molecule type" value="Genomic_DNA"/>
</dbReference>
<feature type="domain" description="Zinc knuckle CX2CX4HX4C" evidence="2">
    <location>
        <begin position="98"/>
        <end position="147"/>
    </location>
</feature>
<dbReference type="InterPro" id="IPR040256">
    <property type="entry name" value="At4g02000-like"/>
</dbReference>
<evidence type="ECO:0000313" key="3">
    <source>
        <dbReference type="EnsemblPlants" id="cds.evm.model.06.1415"/>
    </source>
</evidence>
<dbReference type="EnsemblPlants" id="evm.model.06.1415">
    <property type="protein sequence ID" value="cds.evm.model.06.1415"/>
    <property type="gene ID" value="evm.TU.06.1415"/>
</dbReference>
<evidence type="ECO:0000313" key="4">
    <source>
        <dbReference type="Proteomes" id="UP000596661"/>
    </source>
</evidence>
<name>A0A803PUD3_CANSA</name>
<reference evidence="3" key="1">
    <citation type="submission" date="2018-11" db="EMBL/GenBank/DDBJ databases">
        <authorList>
            <person name="Grassa J C."/>
        </authorList>
    </citation>
    <scope>NUCLEOTIDE SEQUENCE [LARGE SCALE GENOMIC DNA]</scope>
</reference>
<dbReference type="Proteomes" id="UP000596661">
    <property type="component" value="Chromosome 6"/>
</dbReference>
<dbReference type="PANTHER" id="PTHR31286">
    <property type="entry name" value="GLYCINE-RICH CELL WALL STRUCTURAL PROTEIN 1.8-LIKE"/>
    <property type="match status" value="1"/>
</dbReference>